<evidence type="ECO:0000313" key="16">
    <source>
        <dbReference type="Proteomes" id="UP001199469"/>
    </source>
</evidence>
<proteinExistence type="predicted"/>
<dbReference type="InterPro" id="IPR008271">
    <property type="entry name" value="Ser/Thr_kinase_AS"/>
</dbReference>
<evidence type="ECO:0000259" key="13">
    <source>
        <dbReference type="PROSITE" id="PS50011"/>
    </source>
</evidence>
<dbReference type="Gene3D" id="3.30.10.20">
    <property type="match status" value="4"/>
</dbReference>
<dbReference type="InterPro" id="IPR000719">
    <property type="entry name" value="Prot_kinase_dom"/>
</dbReference>
<dbReference type="Gene3D" id="3.30.200.20">
    <property type="entry name" value="Phosphorylase Kinase, domain 1"/>
    <property type="match status" value="1"/>
</dbReference>
<keyword evidence="12" id="KW-1133">Transmembrane helix</keyword>
<keyword evidence="6 15" id="KW-0418">Kinase</keyword>
<evidence type="ECO:0000256" key="1">
    <source>
        <dbReference type="ARBA" id="ARBA00012513"/>
    </source>
</evidence>
<dbReference type="PROSITE" id="PS51178">
    <property type="entry name" value="PASTA"/>
    <property type="match status" value="4"/>
</dbReference>
<dbReference type="SUPFAM" id="SSF56112">
    <property type="entry name" value="Protein kinase-like (PK-like)"/>
    <property type="match status" value="1"/>
</dbReference>
<evidence type="ECO:0000256" key="10">
    <source>
        <dbReference type="PROSITE-ProRule" id="PRU10141"/>
    </source>
</evidence>
<feature type="domain" description="PASTA" evidence="14">
    <location>
        <begin position="501"/>
        <end position="566"/>
    </location>
</feature>
<dbReference type="Pfam" id="PF03793">
    <property type="entry name" value="PASTA"/>
    <property type="match status" value="4"/>
</dbReference>
<keyword evidence="12" id="KW-0812">Transmembrane</keyword>
<dbReference type="SUPFAM" id="SSF54184">
    <property type="entry name" value="Penicillin-binding protein 2x (pbp-2x), c-terminal domain"/>
    <property type="match status" value="1"/>
</dbReference>
<dbReference type="CDD" id="cd06577">
    <property type="entry name" value="PASTA_pknB"/>
    <property type="match status" value="4"/>
</dbReference>
<dbReference type="Pfam" id="PF00069">
    <property type="entry name" value="Pkinase"/>
    <property type="match status" value="1"/>
</dbReference>
<dbReference type="CDD" id="cd14014">
    <property type="entry name" value="STKc_PknB_like"/>
    <property type="match status" value="1"/>
</dbReference>
<dbReference type="GO" id="GO:0016301">
    <property type="term" value="F:kinase activity"/>
    <property type="evidence" value="ECO:0007669"/>
    <property type="project" value="UniProtKB-KW"/>
</dbReference>
<comment type="catalytic activity">
    <reaction evidence="8">
        <text>L-threonyl-[protein] + ATP = O-phospho-L-threonyl-[protein] + ADP + H(+)</text>
        <dbReference type="Rhea" id="RHEA:46608"/>
        <dbReference type="Rhea" id="RHEA-COMP:11060"/>
        <dbReference type="Rhea" id="RHEA-COMP:11605"/>
        <dbReference type="ChEBI" id="CHEBI:15378"/>
        <dbReference type="ChEBI" id="CHEBI:30013"/>
        <dbReference type="ChEBI" id="CHEBI:30616"/>
        <dbReference type="ChEBI" id="CHEBI:61977"/>
        <dbReference type="ChEBI" id="CHEBI:456216"/>
        <dbReference type="EC" id="2.7.11.1"/>
    </reaction>
</comment>
<feature type="transmembrane region" description="Helical" evidence="12">
    <location>
        <begin position="342"/>
        <end position="360"/>
    </location>
</feature>
<dbReference type="Proteomes" id="UP001199469">
    <property type="component" value="Unassembled WGS sequence"/>
</dbReference>
<gene>
    <name evidence="15" type="primary">pknB</name>
    <name evidence="15" type="ORF">LQ327_07425</name>
</gene>
<dbReference type="NCBIfam" id="NF033483">
    <property type="entry name" value="PknB_PASTA_kin"/>
    <property type="match status" value="1"/>
</dbReference>
<keyword evidence="2" id="KW-0723">Serine/threonine-protein kinase</keyword>
<dbReference type="PANTHER" id="PTHR43289">
    <property type="entry name" value="MITOGEN-ACTIVATED PROTEIN KINASE KINASE KINASE 20-RELATED"/>
    <property type="match status" value="1"/>
</dbReference>
<feature type="domain" description="PASTA" evidence="14">
    <location>
        <begin position="431"/>
        <end position="500"/>
    </location>
</feature>
<keyword evidence="4" id="KW-0677">Repeat</keyword>
<evidence type="ECO:0000256" key="9">
    <source>
        <dbReference type="ARBA" id="ARBA00048679"/>
    </source>
</evidence>
<keyword evidence="3" id="KW-0808">Transferase</keyword>
<dbReference type="Gene3D" id="1.10.510.10">
    <property type="entry name" value="Transferase(Phosphotransferase) domain 1"/>
    <property type="match status" value="1"/>
</dbReference>
<evidence type="ECO:0000259" key="14">
    <source>
        <dbReference type="PROSITE" id="PS51178"/>
    </source>
</evidence>
<name>A0ABS8P4M7_9PSEU</name>
<dbReference type="PROSITE" id="PS50011">
    <property type="entry name" value="PROTEIN_KINASE_DOM"/>
    <property type="match status" value="1"/>
</dbReference>
<evidence type="ECO:0000256" key="4">
    <source>
        <dbReference type="ARBA" id="ARBA00022737"/>
    </source>
</evidence>
<keyword evidence="5 10" id="KW-0547">Nucleotide-binding</keyword>
<evidence type="ECO:0000313" key="15">
    <source>
        <dbReference type="EMBL" id="MCD2193215.1"/>
    </source>
</evidence>
<evidence type="ECO:0000256" key="5">
    <source>
        <dbReference type="ARBA" id="ARBA00022741"/>
    </source>
</evidence>
<dbReference type="InterPro" id="IPR005543">
    <property type="entry name" value="PASTA_dom"/>
</dbReference>
<keyword evidence="7 10" id="KW-0067">ATP-binding</keyword>
<protein>
    <recommendedName>
        <fullName evidence="1">non-specific serine/threonine protein kinase</fullName>
        <ecNumber evidence="1">2.7.11.1</ecNumber>
    </recommendedName>
</protein>
<feature type="region of interest" description="Disordered" evidence="11">
    <location>
        <begin position="597"/>
        <end position="626"/>
    </location>
</feature>
<sequence>MTTPRLLSDRYELGPALGYGGMSEVHGGRDVRLGRDVAIKVLRADLARDPQFQIRFQREAQNSAALNHPAIVAVYDTGETWADDIPLPYIVMEYVAGRTLRDIVKTGGPMDPQRVCEVIADVCSALDFSHRYGIIHRDVKPANVMITPSGAVKVMDFGIARALSDAQPAVTQTAAVIGTAQYLSPEQARGEAVDARSDVYATGCVLFELLTGQPPFTGDSPVAVAYQHVREDPDAPSQLNPAVPPALDAITLKALAKNPFNRYQTAGEMRDDLIRALQGDPVEAPLVMSDDERADYMNQTGPTQMVGPAAYAGGPATDAGDFAAWQAEQEDLRRSRRRRRNGIIAGVLVLAAVLAGLFWFTSPSNRQFAIPDVTNQPQDVALRTLSGAGLRPNLVQVASDQGQVGRVIGTDPGAGTEVQPDTVVALRVGRGPDRVPTPQLVGQTADQAQQMAQAAGLTLTPVPQNRQVDDPSQVGKVLSQDPSPQTLVAPGTAIQLTVGQARPTLRMPDVTGQDQSTATQTLEGVGLQVTTSQVDGGGKAGTVLSTSPSGGSTVAQGSKVTLSVSKGNQLQVPSIVGKSQSDALSALAAAGFSGNLQTNPTDVDDQSQDGKVLSQSPTAGSVAGPKDTITVTVGRFNGGGNGTGGVFGGNGGTSGTGSTSGGGGLFPGN</sequence>
<evidence type="ECO:0000256" key="7">
    <source>
        <dbReference type="ARBA" id="ARBA00022840"/>
    </source>
</evidence>
<comment type="caution">
    <text evidence="15">The sequence shown here is derived from an EMBL/GenBank/DDBJ whole genome shotgun (WGS) entry which is preliminary data.</text>
</comment>
<dbReference type="PROSITE" id="PS00108">
    <property type="entry name" value="PROTEIN_KINASE_ST"/>
    <property type="match status" value="1"/>
</dbReference>
<evidence type="ECO:0000256" key="8">
    <source>
        <dbReference type="ARBA" id="ARBA00047899"/>
    </source>
</evidence>
<evidence type="ECO:0000256" key="11">
    <source>
        <dbReference type="SAM" id="MobiDB-lite"/>
    </source>
</evidence>
<organism evidence="15 16">
    <name type="scientific">Actinomycetospora endophytica</name>
    <dbReference type="NCBI Taxonomy" id="2291215"/>
    <lineage>
        <taxon>Bacteria</taxon>
        <taxon>Bacillati</taxon>
        <taxon>Actinomycetota</taxon>
        <taxon>Actinomycetes</taxon>
        <taxon>Pseudonocardiales</taxon>
        <taxon>Pseudonocardiaceae</taxon>
        <taxon>Actinomycetospora</taxon>
    </lineage>
</organism>
<dbReference type="SMART" id="SM00220">
    <property type="entry name" value="S_TKc"/>
    <property type="match status" value="1"/>
</dbReference>
<dbReference type="PROSITE" id="PS00107">
    <property type="entry name" value="PROTEIN_KINASE_ATP"/>
    <property type="match status" value="1"/>
</dbReference>
<feature type="domain" description="Protein kinase" evidence="13">
    <location>
        <begin position="11"/>
        <end position="274"/>
    </location>
</feature>
<feature type="domain" description="PASTA" evidence="14">
    <location>
        <begin position="567"/>
        <end position="635"/>
    </location>
</feature>
<dbReference type="SMART" id="SM00740">
    <property type="entry name" value="PASTA"/>
    <property type="match status" value="4"/>
</dbReference>
<dbReference type="RefSeq" id="WP_230731014.1">
    <property type="nucleotide sequence ID" value="NZ_JAJNDB010000001.1"/>
</dbReference>
<dbReference type="InterPro" id="IPR017441">
    <property type="entry name" value="Protein_kinase_ATP_BS"/>
</dbReference>
<feature type="binding site" evidence="10">
    <location>
        <position position="40"/>
    </location>
    <ligand>
        <name>ATP</name>
        <dbReference type="ChEBI" id="CHEBI:30616"/>
    </ligand>
</feature>
<keyword evidence="12" id="KW-0472">Membrane</keyword>
<comment type="catalytic activity">
    <reaction evidence="9">
        <text>L-seryl-[protein] + ATP = O-phospho-L-seryl-[protein] + ADP + H(+)</text>
        <dbReference type="Rhea" id="RHEA:17989"/>
        <dbReference type="Rhea" id="RHEA-COMP:9863"/>
        <dbReference type="Rhea" id="RHEA-COMP:11604"/>
        <dbReference type="ChEBI" id="CHEBI:15378"/>
        <dbReference type="ChEBI" id="CHEBI:29999"/>
        <dbReference type="ChEBI" id="CHEBI:30616"/>
        <dbReference type="ChEBI" id="CHEBI:83421"/>
        <dbReference type="ChEBI" id="CHEBI:456216"/>
        <dbReference type="EC" id="2.7.11.1"/>
    </reaction>
</comment>
<dbReference type="EMBL" id="JAJNDB010000001">
    <property type="protein sequence ID" value="MCD2193215.1"/>
    <property type="molecule type" value="Genomic_DNA"/>
</dbReference>
<dbReference type="PANTHER" id="PTHR43289:SF6">
    <property type="entry name" value="SERINE_THREONINE-PROTEIN KINASE NEKL-3"/>
    <property type="match status" value="1"/>
</dbReference>
<reference evidence="15 16" key="1">
    <citation type="submission" date="2021-11" db="EMBL/GenBank/DDBJ databases">
        <title>Draft genome sequence of Actinomycetospora sp. SF1 isolated from the rhizosphere soil.</title>
        <authorList>
            <person name="Duangmal K."/>
            <person name="Chantavorakit T."/>
        </authorList>
    </citation>
    <scope>NUCLEOTIDE SEQUENCE [LARGE SCALE GENOMIC DNA]</scope>
    <source>
        <strain evidence="15 16">TBRC 5722</strain>
    </source>
</reference>
<feature type="domain" description="PASTA" evidence="14">
    <location>
        <begin position="364"/>
        <end position="430"/>
    </location>
</feature>
<evidence type="ECO:0000256" key="6">
    <source>
        <dbReference type="ARBA" id="ARBA00022777"/>
    </source>
</evidence>
<dbReference type="EC" id="2.7.11.1" evidence="1"/>
<evidence type="ECO:0000256" key="3">
    <source>
        <dbReference type="ARBA" id="ARBA00022679"/>
    </source>
</evidence>
<evidence type="ECO:0000256" key="2">
    <source>
        <dbReference type="ARBA" id="ARBA00022527"/>
    </source>
</evidence>
<evidence type="ECO:0000256" key="12">
    <source>
        <dbReference type="SAM" id="Phobius"/>
    </source>
</evidence>
<feature type="region of interest" description="Disordered" evidence="11">
    <location>
        <begin position="641"/>
        <end position="669"/>
    </location>
</feature>
<dbReference type="InterPro" id="IPR011009">
    <property type="entry name" value="Kinase-like_dom_sf"/>
</dbReference>
<keyword evidence="16" id="KW-1185">Reference proteome</keyword>
<accession>A0ABS8P4M7</accession>